<dbReference type="Proteomes" id="UP000008068">
    <property type="component" value="Unassembled WGS sequence"/>
</dbReference>
<evidence type="ECO:0000256" key="5">
    <source>
        <dbReference type="ARBA" id="ARBA00022989"/>
    </source>
</evidence>
<dbReference type="STRING" id="135651.G0NM24"/>
<dbReference type="GO" id="GO:0016020">
    <property type="term" value="C:membrane"/>
    <property type="evidence" value="ECO:0007669"/>
    <property type="project" value="UniProtKB-SubCell"/>
</dbReference>
<organism evidence="11">
    <name type="scientific">Caenorhabditis brenneri</name>
    <name type="common">Nematode worm</name>
    <dbReference type="NCBI Taxonomy" id="135651"/>
    <lineage>
        <taxon>Eukaryota</taxon>
        <taxon>Metazoa</taxon>
        <taxon>Ecdysozoa</taxon>
        <taxon>Nematoda</taxon>
        <taxon>Chromadorea</taxon>
        <taxon>Rhabditida</taxon>
        <taxon>Rhabditina</taxon>
        <taxon>Rhabditomorpha</taxon>
        <taxon>Rhabditoidea</taxon>
        <taxon>Rhabditidae</taxon>
        <taxon>Peloderinae</taxon>
        <taxon>Caenorhabditis</taxon>
    </lineage>
</organism>
<reference evidence="11" key="1">
    <citation type="submission" date="2011-07" db="EMBL/GenBank/DDBJ databases">
        <authorList>
            <consortium name="Caenorhabditis brenneri Sequencing and Analysis Consortium"/>
            <person name="Wilson R.K."/>
        </authorList>
    </citation>
    <scope>NUCLEOTIDE SEQUENCE [LARGE SCALE GENOMIC DNA]</scope>
    <source>
        <strain evidence="11">PB2801</strain>
    </source>
</reference>
<feature type="signal peptide" evidence="9">
    <location>
        <begin position="1"/>
        <end position="21"/>
    </location>
</feature>
<sequence>MYLFGSIVVQTLLLYTLLTESKNVELSEEFETYRECLEKVEREIGEEQRIKVVHAIRGADVILPCFTCVSPEDGIEIDSTYKPSAGSVGRTMNYVVDFFKEKFLRSSFSMPDEVRWKFDWEFAMMGRMYVPLSSMHFDASESISDRIRRFTSKDEAEFKLGDRYELVLKNVDANSTGHYRCMNRHGRNIISNMYFLEVSNTKRIVPINGSLGVDTLPTVPLKSGKVSSVHLKYTTKTSDWSKCSYCSSDRGEQTRHLRCYMEPMVKVQSQNPNLRYMNLYDKIPCTSTLVPLDLRKKMKAIGNDQIFLETRPCFEECTGAEAINRIVNSSQDLGDIRTLDYLPGGEFVFGNILPRLLPPVVRRVQLVLSNDPQVLSCQKLIDLNAGVHWYSLKFGPIQHTNIHELYQDRAYFDEDTNLVFREFTMEDDDEYFCYSSNNILIGTFHMRVVESDQHHQVIEVVRIFVKFSAFIFIFALVASHLYR</sequence>
<dbReference type="EMBL" id="GL379908">
    <property type="protein sequence ID" value="EGT33944.1"/>
    <property type="molecule type" value="Genomic_DNA"/>
</dbReference>
<evidence type="ECO:0008006" key="12">
    <source>
        <dbReference type="Google" id="ProtNLM"/>
    </source>
</evidence>
<evidence type="ECO:0000256" key="8">
    <source>
        <dbReference type="SAM" id="Phobius"/>
    </source>
</evidence>
<dbReference type="eggNOG" id="KOG1192">
    <property type="taxonomic scope" value="Eukaryota"/>
</dbReference>
<evidence type="ECO:0000256" key="6">
    <source>
        <dbReference type="ARBA" id="ARBA00023136"/>
    </source>
</evidence>
<proteinExistence type="inferred from homology"/>
<evidence type="ECO:0000256" key="2">
    <source>
        <dbReference type="ARBA" id="ARBA00008727"/>
    </source>
</evidence>
<dbReference type="InterPro" id="IPR039311">
    <property type="entry name" value="FAM187A/B"/>
</dbReference>
<evidence type="ECO:0000256" key="9">
    <source>
        <dbReference type="SAM" id="SignalP"/>
    </source>
</evidence>
<accession>G0NM24</accession>
<dbReference type="OrthoDB" id="5794427at2759"/>
<dbReference type="HOGENOM" id="CLU_041484_0_0_1"/>
<dbReference type="SUPFAM" id="SSF48726">
    <property type="entry name" value="Immunoglobulin"/>
    <property type="match status" value="1"/>
</dbReference>
<evidence type="ECO:0000313" key="10">
    <source>
        <dbReference type="EMBL" id="EGT33944.1"/>
    </source>
</evidence>
<comment type="subcellular location">
    <subcellularLocation>
        <location evidence="1">Membrane</location>
        <topology evidence="1">Single-pass type I membrane protein</topology>
    </subcellularLocation>
</comment>
<keyword evidence="6 8" id="KW-0472">Membrane</keyword>
<evidence type="ECO:0000256" key="3">
    <source>
        <dbReference type="ARBA" id="ARBA00022692"/>
    </source>
</evidence>
<dbReference type="FunCoup" id="G0NM24">
    <property type="interactions" value="2"/>
</dbReference>
<keyword evidence="3 8" id="KW-0812">Transmembrane</keyword>
<protein>
    <recommendedName>
        <fullName evidence="12">Ig-like domain-containing protein</fullName>
    </recommendedName>
</protein>
<keyword evidence="5 8" id="KW-1133">Transmembrane helix</keyword>
<keyword evidence="4 9" id="KW-0732">Signal</keyword>
<dbReference type="PANTHER" id="PTHR32178:SF6">
    <property type="entry name" value="IG-LIKE DOMAIN-CONTAINING PROTEIN"/>
    <property type="match status" value="1"/>
</dbReference>
<dbReference type="PANTHER" id="PTHR32178">
    <property type="entry name" value="FAM187"/>
    <property type="match status" value="1"/>
</dbReference>
<dbReference type="InParanoid" id="G0NM24"/>
<keyword evidence="11" id="KW-1185">Reference proteome</keyword>
<evidence type="ECO:0000313" key="11">
    <source>
        <dbReference type="Proteomes" id="UP000008068"/>
    </source>
</evidence>
<keyword evidence="7" id="KW-0325">Glycoprotein</keyword>
<feature type="transmembrane region" description="Helical" evidence="8">
    <location>
        <begin position="463"/>
        <end position="482"/>
    </location>
</feature>
<dbReference type="InterPro" id="IPR036179">
    <property type="entry name" value="Ig-like_dom_sf"/>
</dbReference>
<comment type="similarity">
    <text evidence="2">Belongs to the FAM187 family.</text>
</comment>
<dbReference type="AlphaFoldDB" id="G0NM24"/>
<evidence type="ECO:0000256" key="1">
    <source>
        <dbReference type="ARBA" id="ARBA00004479"/>
    </source>
</evidence>
<evidence type="ECO:0000256" key="7">
    <source>
        <dbReference type="ARBA" id="ARBA00023180"/>
    </source>
</evidence>
<name>G0NM24_CAEBE</name>
<feature type="chain" id="PRO_5003405507" description="Ig-like domain-containing protein" evidence="9">
    <location>
        <begin position="22"/>
        <end position="483"/>
    </location>
</feature>
<gene>
    <name evidence="10" type="ORF">CAEBREN_25236</name>
</gene>
<dbReference type="OMA" id="RCIRRIN"/>
<evidence type="ECO:0000256" key="4">
    <source>
        <dbReference type="ARBA" id="ARBA00022729"/>
    </source>
</evidence>